<dbReference type="Proteomes" id="UP001595988">
    <property type="component" value="Unassembled WGS sequence"/>
</dbReference>
<evidence type="ECO:0000313" key="1">
    <source>
        <dbReference type="EMBL" id="MFC4661670.1"/>
    </source>
</evidence>
<protein>
    <submittedName>
        <fullName evidence="1">Uncharacterized protein</fullName>
    </submittedName>
</protein>
<dbReference type="RefSeq" id="WP_379542229.1">
    <property type="nucleotide sequence ID" value="NZ_JBHSFT010000007.1"/>
</dbReference>
<evidence type="ECO:0000313" key="2">
    <source>
        <dbReference type="Proteomes" id="UP001595988"/>
    </source>
</evidence>
<reference evidence="2" key="1">
    <citation type="journal article" date="2019" name="Int. J. Syst. Evol. Microbiol.">
        <title>The Global Catalogue of Microorganisms (GCM) 10K type strain sequencing project: providing services to taxonomists for standard genome sequencing and annotation.</title>
        <authorList>
            <consortium name="The Broad Institute Genomics Platform"/>
            <consortium name="The Broad Institute Genome Sequencing Center for Infectious Disease"/>
            <person name="Wu L."/>
            <person name="Ma J."/>
        </authorList>
    </citation>
    <scope>NUCLEOTIDE SEQUENCE [LARGE SCALE GENOMIC DNA]</scope>
    <source>
        <strain evidence="2">CCUG 37257</strain>
    </source>
</reference>
<gene>
    <name evidence="1" type="ORF">ACFO3P_05490</name>
</gene>
<dbReference type="EMBL" id="JBHSFT010000007">
    <property type="protein sequence ID" value="MFC4661670.1"/>
    <property type="molecule type" value="Genomic_DNA"/>
</dbReference>
<accession>A0ABV9JV59</accession>
<feature type="non-terminal residue" evidence="1">
    <location>
        <position position="1"/>
    </location>
</feature>
<sequence>LDNSRLSERGKGVYFFASVPSGDGTEDTTTFSIEPFFSYHVPALLQKAGASRMMINLPQLINFVH</sequence>
<name>A0ABV9JV59_9BACI</name>
<keyword evidence="2" id="KW-1185">Reference proteome</keyword>
<comment type="caution">
    <text evidence="1">The sequence shown here is derived from an EMBL/GenBank/DDBJ whole genome shotgun (WGS) entry which is preliminary data.</text>
</comment>
<organism evidence="1 2">
    <name type="scientific">Oceanobacillus aidingensis</name>
    <dbReference type="NCBI Taxonomy" id="645964"/>
    <lineage>
        <taxon>Bacteria</taxon>
        <taxon>Bacillati</taxon>
        <taxon>Bacillota</taxon>
        <taxon>Bacilli</taxon>
        <taxon>Bacillales</taxon>
        <taxon>Bacillaceae</taxon>
        <taxon>Oceanobacillus</taxon>
    </lineage>
</organism>
<proteinExistence type="predicted"/>